<reference evidence="1 2" key="1">
    <citation type="submission" date="2014-06" db="EMBL/GenBank/DDBJ databases">
        <title>Evolutionary Origins and Diversification of the Mycorrhizal Mutualists.</title>
        <authorList>
            <consortium name="DOE Joint Genome Institute"/>
            <consortium name="Mycorrhizal Genomics Consortium"/>
            <person name="Kohler A."/>
            <person name="Kuo A."/>
            <person name="Nagy L.G."/>
            <person name="Floudas D."/>
            <person name="Copeland A."/>
            <person name="Barry K.W."/>
            <person name="Cichocki N."/>
            <person name="Veneault-Fourrey C."/>
            <person name="LaButti K."/>
            <person name="Lindquist E.A."/>
            <person name="Lipzen A."/>
            <person name="Lundell T."/>
            <person name="Morin E."/>
            <person name="Murat C."/>
            <person name="Riley R."/>
            <person name="Ohm R."/>
            <person name="Sun H."/>
            <person name="Tunlid A."/>
            <person name="Henrissat B."/>
            <person name="Grigoriev I.V."/>
            <person name="Hibbett D.S."/>
            <person name="Martin F."/>
        </authorList>
    </citation>
    <scope>NUCLEOTIDE SEQUENCE [LARGE SCALE GENOMIC DNA]</scope>
    <source>
        <strain evidence="1 2">SS14</strain>
    </source>
</reference>
<feature type="non-terminal residue" evidence="1">
    <location>
        <position position="1"/>
    </location>
</feature>
<protein>
    <submittedName>
        <fullName evidence="1">Uncharacterized protein</fullName>
    </submittedName>
</protein>
<evidence type="ECO:0000313" key="2">
    <source>
        <dbReference type="Proteomes" id="UP000054279"/>
    </source>
</evidence>
<organism evidence="1 2">
    <name type="scientific">Sphaerobolus stellatus (strain SS14)</name>
    <dbReference type="NCBI Taxonomy" id="990650"/>
    <lineage>
        <taxon>Eukaryota</taxon>
        <taxon>Fungi</taxon>
        <taxon>Dikarya</taxon>
        <taxon>Basidiomycota</taxon>
        <taxon>Agaricomycotina</taxon>
        <taxon>Agaricomycetes</taxon>
        <taxon>Phallomycetidae</taxon>
        <taxon>Geastrales</taxon>
        <taxon>Sphaerobolaceae</taxon>
        <taxon>Sphaerobolus</taxon>
    </lineage>
</organism>
<dbReference type="EMBL" id="KN837219">
    <property type="protein sequence ID" value="KIJ32951.1"/>
    <property type="molecule type" value="Genomic_DNA"/>
</dbReference>
<gene>
    <name evidence="1" type="ORF">M422DRAFT_183772</name>
</gene>
<keyword evidence="2" id="KW-1185">Reference proteome</keyword>
<sequence>ITAYQCLYLRYRSIEDWQEEQDVLRCNQEFHGQPRYDCVLINTNPVTFRRIIVLFSCNGPGKTRHDITFIWILRPSSWKPKTKWEGCKVFEEKEFDFFLMKYLIRGCHFAPTFDGSNKRYYLNDLVDGDAFLRFFLEERLSQSRI</sequence>
<dbReference type="HOGENOM" id="CLU_132233_0_0_1"/>
<dbReference type="OrthoDB" id="2935645at2759"/>
<dbReference type="Proteomes" id="UP000054279">
    <property type="component" value="Unassembled WGS sequence"/>
</dbReference>
<proteinExistence type="predicted"/>
<name>A0A0C9V6J7_SPHS4</name>
<accession>A0A0C9V6J7</accession>
<evidence type="ECO:0000313" key="1">
    <source>
        <dbReference type="EMBL" id="KIJ32951.1"/>
    </source>
</evidence>
<dbReference type="AlphaFoldDB" id="A0A0C9V6J7"/>